<keyword evidence="2" id="KW-1185">Reference proteome</keyword>
<organism evidence="1 2">
    <name type="scientific">Collimonas arenae</name>
    <dbReference type="NCBI Taxonomy" id="279058"/>
    <lineage>
        <taxon>Bacteria</taxon>
        <taxon>Pseudomonadati</taxon>
        <taxon>Pseudomonadota</taxon>
        <taxon>Betaproteobacteria</taxon>
        <taxon>Burkholderiales</taxon>
        <taxon>Oxalobacteraceae</taxon>
        <taxon>Collimonas</taxon>
    </lineage>
</organism>
<accession>A0A127QD11</accession>
<evidence type="ECO:0000313" key="1">
    <source>
        <dbReference type="EMBL" id="AMP07891.1"/>
    </source>
</evidence>
<dbReference type="Proteomes" id="UP000071778">
    <property type="component" value="Chromosome"/>
</dbReference>
<name>A0A127QD11_9BURK</name>
<dbReference type="AlphaFoldDB" id="A0A127QD11"/>
<reference evidence="1 2" key="1">
    <citation type="submission" date="2015-11" db="EMBL/GenBank/DDBJ databases">
        <title>Exploring the genomic traits of fungus-feeding bacterial genus Collimonas.</title>
        <authorList>
            <person name="Song C."/>
            <person name="Schmidt R."/>
            <person name="de Jager V."/>
            <person name="Krzyzanowska D."/>
            <person name="Jongedijk E."/>
            <person name="Cankar K."/>
            <person name="Beekwilder J."/>
            <person name="van Veen A."/>
            <person name="de Boer W."/>
            <person name="van Veen J.A."/>
            <person name="Garbeva P."/>
        </authorList>
    </citation>
    <scope>NUCLEOTIDE SEQUENCE [LARGE SCALE GENOMIC DNA]</scope>
    <source>
        <strain evidence="1 2">Ter282</strain>
    </source>
</reference>
<dbReference type="EMBL" id="CP013235">
    <property type="protein sequence ID" value="AMP07891.1"/>
    <property type="molecule type" value="Genomic_DNA"/>
</dbReference>
<gene>
    <name evidence="1" type="ORF">CAter282_0067</name>
</gene>
<protein>
    <submittedName>
        <fullName evidence="1">Uncharacterized protein</fullName>
    </submittedName>
</protein>
<proteinExistence type="predicted"/>
<evidence type="ECO:0000313" key="2">
    <source>
        <dbReference type="Proteomes" id="UP000071778"/>
    </source>
</evidence>
<dbReference type="PATRIC" id="fig|279058.17.peg.72"/>
<sequence>MIKLARDGGPQPVLESIGINAMSRVDVQIVPSGAPVKGAVAAPHPRFCA</sequence>